<dbReference type="SUPFAM" id="SSF47781">
    <property type="entry name" value="RuvA domain 2-like"/>
    <property type="match status" value="1"/>
</dbReference>
<dbReference type="PANTHER" id="PTHR10150:SF0">
    <property type="entry name" value="DNA REPAIR ENDONUCLEASE XPF"/>
    <property type="match status" value="1"/>
</dbReference>
<evidence type="ECO:0000256" key="2">
    <source>
        <dbReference type="ARBA" id="ARBA00022759"/>
    </source>
</evidence>
<dbReference type="GO" id="GO:0000014">
    <property type="term" value="F:single-stranded DNA endodeoxyribonuclease activity"/>
    <property type="evidence" value="ECO:0007669"/>
    <property type="project" value="TreeGrafter"/>
</dbReference>
<keyword evidence="1" id="KW-0540">Nuclease</keyword>
<dbReference type="Gene3D" id="1.10.150.20">
    <property type="entry name" value="5' to 3' exonuclease, C-terminal subdomain"/>
    <property type="match status" value="1"/>
</dbReference>
<dbReference type="CDD" id="cd20075">
    <property type="entry name" value="XPF_nuclease_XPF_arch"/>
    <property type="match status" value="1"/>
</dbReference>
<keyword evidence="4" id="KW-0378">Hydrolase</keyword>
<keyword evidence="9" id="KW-1185">Reference proteome</keyword>
<evidence type="ECO:0000256" key="3">
    <source>
        <dbReference type="ARBA" id="ARBA00022763"/>
    </source>
</evidence>
<evidence type="ECO:0000256" key="4">
    <source>
        <dbReference type="ARBA" id="ARBA00022801"/>
    </source>
</evidence>
<dbReference type="GO" id="GO:0003684">
    <property type="term" value="F:damaged DNA binding"/>
    <property type="evidence" value="ECO:0007669"/>
    <property type="project" value="TreeGrafter"/>
</dbReference>
<dbReference type="AlphaFoldDB" id="A0A2K5APG9"/>
<dbReference type="RefSeq" id="WP_103287612.1">
    <property type="nucleotide sequence ID" value="NZ_LT981265.1"/>
</dbReference>
<keyword evidence="6" id="KW-0234">DNA repair</keyword>
<keyword evidence="2" id="KW-0255">Endonuclease</keyword>
<evidence type="ECO:0000256" key="6">
    <source>
        <dbReference type="ARBA" id="ARBA00023204"/>
    </source>
</evidence>
<accession>A0A2K5APG9</accession>
<dbReference type="GO" id="GO:0003697">
    <property type="term" value="F:single-stranded DNA binding"/>
    <property type="evidence" value="ECO:0007669"/>
    <property type="project" value="TreeGrafter"/>
</dbReference>
<gene>
    <name evidence="8" type="primary">xpf</name>
    <name evidence="8" type="ORF">NCAV_0354</name>
</gene>
<dbReference type="EMBL" id="LT981265">
    <property type="protein sequence ID" value="SPC33548.1"/>
    <property type="molecule type" value="Genomic_DNA"/>
</dbReference>
<organism evidence="8 9">
    <name type="scientific">Candidatus Nitrosocaldus cavascurensis</name>
    <dbReference type="NCBI Taxonomy" id="2058097"/>
    <lineage>
        <taxon>Archaea</taxon>
        <taxon>Nitrososphaerota</taxon>
        <taxon>Nitrososphaeria</taxon>
        <taxon>Candidatus Nitrosocaldales</taxon>
        <taxon>Candidatus Nitrosocaldaceae</taxon>
        <taxon>Candidatus Nitrosocaldus</taxon>
    </lineage>
</organism>
<dbReference type="GeneID" id="41594452"/>
<dbReference type="KEGG" id="ncv:NCAV_0354"/>
<name>A0A2K5APG9_9ARCH</name>
<dbReference type="InterPro" id="IPR011335">
    <property type="entry name" value="Restrct_endonuc-II-like"/>
</dbReference>
<evidence type="ECO:0000259" key="7">
    <source>
        <dbReference type="SMART" id="SM00891"/>
    </source>
</evidence>
<keyword evidence="3" id="KW-0227">DNA damage</keyword>
<dbReference type="SMART" id="SM00891">
    <property type="entry name" value="ERCC4"/>
    <property type="match status" value="1"/>
</dbReference>
<proteinExistence type="predicted"/>
<protein>
    <submittedName>
        <fullName evidence="8">Putative DNA repair nuclease XPF</fullName>
    </submittedName>
</protein>
<evidence type="ECO:0000313" key="8">
    <source>
        <dbReference type="EMBL" id="SPC33548.1"/>
    </source>
</evidence>
<dbReference type="Pfam" id="PF14520">
    <property type="entry name" value="HHH_5"/>
    <property type="match status" value="1"/>
</dbReference>
<dbReference type="Pfam" id="PF02732">
    <property type="entry name" value="ERCC4"/>
    <property type="match status" value="1"/>
</dbReference>
<dbReference type="Gene3D" id="3.40.50.10130">
    <property type="match status" value="1"/>
</dbReference>
<dbReference type="SUPFAM" id="SSF52980">
    <property type="entry name" value="Restriction endonuclease-like"/>
    <property type="match status" value="1"/>
</dbReference>
<keyword evidence="5" id="KW-0238">DNA-binding</keyword>
<dbReference type="Proteomes" id="UP000236248">
    <property type="component" value="Chromosome NCAV"/>
</dbReference>
<dbReference type="PANTHER" id="PTHR10150">
    <property type="entry name" value="DNA REPAIR ENDONUCLEASE XPF"/>
    <property type="match status" value="1"/>
</dbReference>
<evidence type="ECO:0000256" key="5">
    <source>
        <dbReference type="ARBA" id="ARBA00023125"/>
    </source>
</evidence>
<dbReference type="InterPro" id="IPR006166">
    <property type="entry name" value="ERCC4_domain"/>
</dbReference>
<evidence type="ECO:0000256" key="1">
    <source>
        <dbReference type="ARBA" id="ARBA00022722"/>
    </source>
</evidence>
<evidence type="ECO:0000313" key="9">
    <source>
        <dbReference type="Proteomes" id="UP000236248"/>
    </source>
</evidence>
<dbReference type="InterPro" id="IPR010994">
    <property type="entry name" value="RuvA_2-like"/>
</dbReference>
<feature type="domain" description="ERCC4" evidence="7">
    <location>
        <begin position="10"/>
        <end position="90"/>
    </location>
</feature>
<sequence>MESSKKARLRIVVDEREKRSMVPDALKELGANVEYAVLDVGDYLVYGNCCIERKSVDDLINSIYDARLFIQVDEMLKHYSRSVVIVEGSSEDIEGMDKPNVLYSALASLAVEYRVPVVYTPSYLHTALAIVALAKHCSSKEDAYREPLLKRIRKSKDGLLREQQLSIIASLPGIGSRLASRLLERFGSPINIFNASTADLARVEGIGYAKARKIRYALDTSISSKFTRHNLLDDYTDATDVRNG</sequence>
<dbReference type="GO" id="GO:1901255">
    <property type="term" value="P:nucleotide-excision repair involved in interstrand cross-link repair"/>
    <property type="evidence" value="ECO:0007669"/>
    <property type="project" value="TreeGrafter"/>
</dbReference>
<reference evidence="9" key="1">
    <citation type="submission" date="2018-01" db="EMBL/GenBank/DDBJ databases">
        <authorList>
            <person name="Kerou L M."/>
        </authorList>
    </citation>
    <scope>NUCLEOTIDE SEQUENCE [LARGE SCALE GENOMIC DNA]</scope>
    <source>
        <strain evidence="9">SCU2</strain>
    </source>
</reference>
<dbReference type="GO" id="GO:0000724">
    <property type="term" value="P:double-strand break repair via homologous recombination"/>
    <property type="evidence" value="ECO:0007669"/>
    <property type="project" value="TreeGrafter"/>
</dbReference>